<proteinExistence type="predicted"/>
<protein>
    <recommendedName>
        <fullName evidence="3">Tetratricopeptide repeat protein</fullName>
    </recommendedName>
</protein>
<dbReference type="RefSeq" id="WP_308985831.1">
    <property type="nucleotide sequence ID" value="NZ_JARXIC010000023.1"/>
</dbReference>
<dbReference type="Proteomes" id="UP001243717">
    <property type="component" value="Unassembled WGS sequence"/>
</dbReference>
<dbReference type="EMBL" id="JARXIC010000023">
    <property type="protein sequence ID" value="MDQ8195375.1"/>
    <property type="molecule type" value="Genomic_DNA"/>
</dbReference>
<organism evidence="1 2">
    <name type="scientific">Thalassobacterium sedimentorum</name>
    <dbReference type="NCBI Taxonomy" id="3041258"/>
    <lineage>
        <taxon>Bacteria</taxon>
        <taxon>Pseudomonadati</taxon>
        <taxon>Verrucomicrobiota</taxon>
        <taxon>Opitutia</taxon>
        <taxon>Puniceicoccales</taxon>
        <taxon>Coraliomargaritaceae</taxon>
        <taxon>Thalassobacterium</taxon>
    </lineage>
</organism>
<gene>
    <name evidence="1" type="ORF">QEH59_13140</name>
</gene>
<comment type="caution">
    <text evidence="1">The sequence shown here is derived from an EMBL/GenBank/DDBJ whole genome shotgun (WGS) entry which is preliminary data.</text>
</comment>
<sequence length="301" mass="33594">MQLLLWAVTSVLITHTNLALSTDEHRAIKSELSEPIILQLKNGNRISGHAIETSEDQIQIATAEGAGEIIYTFQGEDIQTIAIPGESYKSLATEWIHTGRHEDALSLMSMLYAQRSPLLPFLPASESHFFTYYVDLVLDSPKPARAIAIIQTLRPQIENPDALRALEDSTLESYQTLELYDEAIPLAENWVASRKPFSESALGYYVLGAARLRSEAYEEALDLALRPIVFASPIPTDKLTECYAVAIAAALGLRERVYAATLYQEMQARGFVWPADDRSLQPTLKEITEYIKDHEDTPESP</sequence>
<evidence type="ECO:0008006" key="3">
    <source>
        <dbReference type="Google" id="ProtNLM"/>
    </source>
</evidence>
<evidence type="ECO:0000313" key="2">
    <source>
        <dbReference type="Proteomes" id="UP001243717"/>
    </source>
</evidence>
<reference evidence="1 2" key="1">
    <citation type="submission" date="2023-04" db="EMBL/GenBank/DDBJ databases">
        <title>A novel bacteria isolated from coastal sediment.</title>
        <authorList>
            <person name="Liu X.-J."/>
            <person name="Du Z.-J."/>
        </authorList>
    </citation>
    <scope>NUCLEOTIDE SEQUENCE [LARGE SCALE GENOMIC DNA]</scope>
    <source>
        <strain evidence="1 2">SDUM461004</strain>
    </source>
</reference>
<keyword evidence="2" id="KW-1185">Reference proteome</keyword>
<accession>A0ABU1AKN7</accession>
<evidence type="ECO:0000313" key="1">
    <source>
        <dbReference type="EMBL" id="MDQ8195375.1"/>
    </source>
</evidence>
<name>A0ABU1AKN7_9BACT</name>